<dbReference type="EMBL" id="MLFU01000181">
    <property type="protein sequence ID" value="KAK1474674.1"/>
    <property type="molecule type" value="Genomic_DNA"/>
</dbReference>
<keyword evidence="2" id="KW-1185">Reference proteome</keyword>
<reference evidence="1 2" key="1">
    <citation type="submission" date="2016-10" db="EMBL/GenBank/DDBJ databases">
        <title>The genome sequence of Colletotrichum fioriniae PJ7.</title>
        <authorList>
            <person name="Baroncelli R."/>
        </authorList>
    </citation>
    <scope>NUCLEOTIDE SEQUENCE [LARGE SCALE GENOMIC DNA]</scope>
    <source>
        <strain evidence="1 2">Tom-12</strain>
    </source>
</reference>
<name>A0ABQ9QK80_9PEZI</name>
<organism evidence="1 2">
    <name type="scientific">Colletotrichum tamarilloi</name>
    <dbReference type="NCBI Taxonomy" id="1209934"/>
    <lineage>
        <taxon>Eukaryota</taxon>
        <taxon>Fungi</taxon>
        <taxon>Dikarya</taxon>
        <taxon>Ascomycota</taxon>
        <taxon>Pezizomycotina</taxon>
        <taxon>Sordariomycetes</taxon>
        <taxon>Hypocreomycetidae</taxon>
        <taxon>Glomerellales</taxon>
        <taxon>Glomerellaceae</taxon>
        <taxon>Colletotrichum</taxon>
        <taxon>Colletotrichum acutatum species complex</taxon>
    </lineage>
</organism>
<dbReference type="GeneID" id="85416077"/>
<dbReference type="RefSeq" id="XP_060373585.1">
    <property type="nucleotide sequence ID" value="XM_060531839.1"/>
</dbReference>
<gene>
    <name evidence="1" type="ORF">CTAM01_15845</name>
</gene>
<sequence length="54" mass="5933">MQLETASRAINMAQFVQVVYLSGHLHLPETLSSLLLVHRSAICTWLGNGDTTHA</sequence>
<evidence type="ECO:0000313" key="1">
    <source>
        <dbReference type="EMBL" id="KAK1474674.1"/>
    </source>
</evidence>
<dbReference type="Proteomes" id="UP001227543">
    <property type="component" value="Unassembled WGS sequence"/>
</dbReference>
<protein>
    <submittedName>
        <fullName evidence="1">Uncharacterized protein</fullName>
    </submittedName>
</protein>
<proteinExistence type="predicted"/>
<evidence type="ECO:0000313" key="2">
    <source>
        <dbReference type="Proteomes" id="UP001227543"/>
    </source>
</evidence>
<comment type="caution">
    <text evidence="1">The sequence shown here is derived from an EMBL/GenBank/DDBJ whole genome shotgun (WGS) entry which is preliminary data.</text>
</comment>
<accession>A0ABQ9QK80</accession>